<evidence type="ECO:0000256" key="5">
    <source>
        <dbReference type="ARBA" id="ARBA00022692"/>
    </source>
</evidence>
<evidence type="ECO:0008006" key="13">
    <source>
        <dbReference type="Google" id="ProtNLM"/>
    </source>
</evidence>
<evidence type="ECO:0000256" key="8">
    <source>
        <dbReference type="ARBA" id="ARBA00023114"/>
    </source>
</evidence>
<comment type="similarity">
    <text evidence="2">Belongs to the eukaryotic mitochondrial porin family.</text>
</comment>
<evidence type="ECO:0000313" key="12">
    <source>
        <dbReference type="Proteomes" id="UP000242381"/>
    </source>
</evidence>
<dbReference type="GO" id="GO:0008308">
    <property type="term" value="F:voltage-gated monoatomic anion channel activity"/>
    <property type="evidence" value="ECO:0007669"/>
    <property type="project" value="InterPro"/>
</dbReference>
<keyword evidence="7" id="KW-0406">Ion transport</keyword>
<dbReference type="InterPro" id="IPR001925">
    <property type="entry name" value="Porin_Euk"/>
</dbReference>
<dbReference type="PRINTS" id="PR00185">
    <property type="entry name" value="EUKARYTPORIN"/>
</dbReference>
<dbReference type="GO" id="GO:0015288">
    <property type="term" value="F:porin activity"/>
    <property type="evidence" value="ECO:0007669"/>
    <property type="project" value="UniProtKB-KW"/>
</dbReference>
<dbReference type="GO" id="GO:0005741">
    <property type="term" value="C:mitochondrial outer membrane"/>
    <property type="evidence" value="ECO:0007669"/>
    <property type="project" value="UniProtKB-SubCell"/>
</dbReference>
<keyword evidence="9" id="KW-0496">Mitochondrion</keyword>
<dbReference type="Gene3D" id="2.40.160.10">
    <property type="entry name" value="Porin"/>
    <property type="match status" value="1"/>
</dbReference>
<protein>
    <recommendedName>
        <fullName evidence="13">Voltage-dependent ion-selective channel</fullName>
    </recommendedName>
</protein>
<evidence type="ECO:0000256" key="2">
    <source>
        <dbReference type="ARBA" id="ARBA00007780"/>
    </source>
</evidence>
<evidence type="ECO:0000256" key="3">
    <source>
        <dbReference type="ARBA" id="ARBA00022448"/>
    </source>
</evidence>
<comment type="subcellular location">
    <subcellularLocation>
        <location evidence="1">Mitochondrion outer membrane</location>
    </subcellularLocation>
</comment>
<evidence type="ECO:0000256" key="6">
    <source>
        <dbReference type="ARBA" id="ARBA00022787"/>
    </source>
</evidence>
<keyword evidence="4" id="KW-1134">Transmembrane beta strand</keyword>
<name>A0A0A1NU30_RHIZD</name>
<dbReference type="OMA" id="MAPPCYA"/>
<dbReference type="Proteomes" id="UP000242381">
    <property type="component" value="Unassembled WGS sequence"/>
</dbReference>
<proteinExistence type="inferred from homology"/>
<evidence type="ECO:0000256" key="10">
    <source>
        <dbReference type="ARBA" id="ARBA00023136"/>
    </source>
</evidence>
<keyword evidence="6" id="KW-1000">Mitochondrion outer membrane</keyword>
<gene>
    <name evidence="11" type="ORF">BCV71DRAFT_205364</name>
</gene>
<evidence type="ECO:0000256" key="9">
    <source>
        <dbReference type="ARBA" id="ARBA00023128"/>
    </source>
</evidence>
<evidence type="ECO:0000256" key="1">
    <source>
        <dbReference type="ARBA" id="ARBA00004294"/>
    </source>
</evidence>
<dbReference type="PANTHER" id="PTHR11743:SF70">
    <property type="entry name" value="GH26960P-RELATED"/>
    <property type="match status" value="1"/>
</dbReference>
<dbReference type="PANTHER" id="PTHR11743">
    <property type="entry name" value="VOLTAGE-DEPENDENT ANION-SELECTIVE CHANNEL"/>
    <property type="match status" value="1"/>
</dbReference>
<dbReference type="GO" id="GO:0046930">
    <property type="term" value="C:pore complex"/>
    <property type="evidence" value="ECO:0007669"/>
    <property type="project" value="UniProtKB-KW"/>
</dbReference>
<evidence type="ECO:0000256" key="4">
    <source>
        <dbReference type="ARBA" id="ARBA00022452"/>
    </source>
</evidence>
<reference evidence="11 12" key="1">
    <citation type="journal article" date="2016" name="Proc. Natl. Acad. Sci. U.S.A.">
        <title>Lipid metabolic changes in an early divergent fungus govern the establishment of a mutualistic symbiosis with endobacteria.</title>
        <authorList>
            <person name="Lastovetsky O.A."/>
            <person name="Gaspar M.L."/>
            <person name="Mondo S.J."/>
            <person name="LaButti K.M."/>
            <person name="Sandor L."/>
            <person name="Grigoriev I.V."/>
            <person name="Henry S.A."/>
            <person name="Pawlowska T.E."/>
        </authorList>
    </citation>
    <scope>NUCLEOTIDE SEQUENCE [LARGE SCALE GENOMIC DNA]</scope>
    <source>
        <strain evidence="11 12">ATCC 11559</strain>
    </source>
</reference>
<dbReference type="InterPro" id="IPR023614">
    <property type="entry name" value="Porin_dom_sf"/>
</dbReference>
<keyword evidence="3" id="KW-0813">Transport</keyword>
<keyword evidence="10" id="KW-0472">Membrane</keyword>
<keyword evidence="8" id="KW-0626">Porin</keyword>
<keyword evidence="5" id="KW-0812">Transmembrane</keyword>
<dbReference type="EMBL" id="KV921492">
    <property type="protein sequence ID" value="ORE14078.1"/>
    <property type="molecule type" value="Genomic_DNA"/>
</dbReference>
<sequence length="282" mass="30356">MSIPVPFSDIGKPSKDLLSKDYPIDGVKVEVKTTATDGMAFKVAGHRDSKTGIMVADMETKYVDKKHGVVITEGWTSSNHLNSKVELDNNLTKGLKLELLTSYVPVVDIKVAKLNAIYKKPTLHTVASVDLFKRSFNVNSVVGRQGLVAGAEVAYNAKEARVSNYSAAVGYSQSSYSVALLASNNLSRYVASYYHRINSNLEASGAAEWNSMTNVLGLEFGGKLVLDSTASVKGKITNNGIVGFAYMQTIRPGVKLNLGAAIDATRLNESSHKIGLSLSFEN</sequence>
<evidence type="ECO:0000313" key="11">
    <source>
        <dbReference type="EMBL" id="ORE14078.1"/>
    </source>
</evidence>
<dbReference type="FunFam" id="2.40.160.10:FF:000012">
    <property type="entry name" value="Voltage-dependent anion-selective channel"/>
    <property type="match status" value="1"/>
</dbReference>
<dbReference type="Pfam" id="PF01459">
    <property type="entry name" value="Porin_3"/>
    <property type="match status" value="1"/>
</dbReference>
<organism evidence="11 12">
    <name type="scientific">Rhizopus microsporus</name>
    <dbReference type="NCBI Taxonomy" id="58291"/>
    <lineage>
        <taxon>Eukaryota</taxon>
        <taxon>Fungi</taxon>
        <taxon>Fungi incertae sedis</taxon>
        <taxon>Mucoromycota</taxon>
        <taxon>Mucoromycotina</taxon>
        <taxon>Mucoromycetes</taxon>
        <taxon>Mucorales</taxon>
        <taxon>Mucorineae</taxon>
        <taxon>Rhizopodaceae</taxon>
        <taxon>Rhizopus</taxon>
    </lineage>
</organism>
<dbReference type="AlphaFoldDB" id="A0A0A1NU30"/>
<evidence type="ECO:0000256" key="7">
    <source>
        <dbReference type="ARBA" id="ARBA00023065"/>
    </source>
</evidence>
<accession>A0A0A1NU30</accession>
<dbReference type="InterPro" id="IPR027246">
    <property type="entry name" value="Porin_Euk/Tom40"/>
</dbReference>
<dbReference type="CDD" id="cd07306">
    <property type="entry name" value="Porin3_VDAC"/>
    <property type="match status" value="1"/>
</dbReference>
<dbReference type="VEuPathDB" id="FungiDB:BCV72DRAFT_265498"/>